<comment type="similarity">
    <text evidence="7">Belongs to the GlnE family.</text>
</comment>
<dbReference type="CDD" id="cd05401">
    <property type="entry name" value="NT_GlnE_GlnD_like"/>
    <property type="match status" value="2"/>
</dbReference>
<feature type="domain" description="Glutamate-ammonia ligase adenylyltransferase repeated" evidence="8">
    <location>
        <begin position="75"/>
        <end position="317"/>
    </location>
</feature>
<name>A0A930YDT8_9ACTN</name>
<dbReference type="InterPro" id="IPR005190">
    <property type="entry name" value="GlnE_rpt_dom"/>
</dbReference>
<gene>
    <name evidence="7" type="primary">glnE</name>
    <name evidence="10" type="ORF">ISG29_13915</name>
</gene>
<comment type="cofactor">
    <cofactor evidence="7">
        <name>Mg(2+)</name>
        <dbReference type="ChEBI" id="CHEBI:18420"/>
    </cofactor>
</comment>
<dbReference type="GO" id="GO:0000287">
    <property type="term" value="F:magnesium ion binding"/>
    <property type="evidence" value="ECO:0007669"/>
    <property type="project" value="UniProtKB-UniRule"/>
</dbReference>
<dbReference type="Pfam" id="PF03710">
    <property type="entry name" value="GlnE"/>
    <property type="match status" value="2"/>
</dbReference>
<dbReference type="Proteomes" id="UP000656804">
    <property type="component" value="Unassembled WGS sequence"/>
</dbReference>
<dbReference type="NCBIfam" id="NF010707">
    <property type="entry name" value="PRK14109.1"/>
    <property type="match status" value="1"/>
</dbReference>
<dbReference type="RefSeq" id="WP_194504051.1">
    <property type="nucleotide sequence ID" value="NZ_JADIVZ010000007.1"/>
</dbReference>
<dbReference type="PANTHER" id="PTHR30621">
    <property type="entry name" value="GLUTAMINE SYNTHETASE ADENYLYLTRANSFERASE"/>
    <property type="match status" value="1"/>
</dbReference>
<dbReference type="EMBL" id="JADIVZ010000007">
    <property type="protein sequence ID" value="MBF4162789.1"/>
    <property type="molecule type" value="Genomic_DNA"/>
</dbReference>
<dbReference type="AlphaFoldDB" id="A0A930YDT8"/>
<evidence type="ECO:0000313" key="11">
    <source>
        <dbReference type="Proteomes" id="UP000656804"/>
    </source>
</evidence>
<comment type="catalytic activity">
    <reaction evidence="7">
        <text>[glutamine synthetase]-O(4)-(5'-adenylyl)-L-tyrosine + phosphate = [glutamine synthetase]-L-tyrosine + ADP</text>
        <dbReference type="Rhea" id="RHEA:43716"/>
        <dbReference type="Rhea" id="RHEA-COMP:10660"/>
        <dbReference type="Rhea" id="RHEA-COMP:10661"/>
        <dbReference type="ChEBI" id="CHEBI:43474"/>
        <dbReference type="ChEBI" id="CHEBI:46858"/>
        <dbReference type="ChEBI" id="CHEBI:83624"/>
        <dbReference type="ChEBI" id="CHEBI:456216"/>
        <dbReference type="EC" id="2.7.7.89"/>
    </reaction>
</comment>
<keyword evidence="3 7" id="KW-0547">Nucleotide-binding</keyword>
<evidence type="ECO:0000256" key="2">
    <source>
        <dbReference type="ARBA" id="ARBA00022695"/>
    </source>
</evidence>
<evidence type="ECO:0000256" key="6">
    <source>
        <dbReference type="ARBA" id="ARBA00023268"/>
    </source>
</evidence>
<feature type="region of interest" description="Adenylyl transferase" evidence="7">
    <location>
        <begin position="494"/>
        <end position="990"/>
    </location>
</feature>
<dbReference type="Gene3D" id="3.30.460.10">
    <property type="entry name" value="Beta Polymerase, domain 2"/>
    <property type="match status" value="2"/>
</dbReference>
<accession>A0A930YDT8</accession>
<keyword evidence="5 7" id="KW-0460">Magnesium</keyword>
<dbReference type="GO" id="GO:0008882">
    <property type="term" value="F:[glutamate-ammonia-ligase] adenylyltransferase activity"/>
    <property type="evidence" value="ECO:0007669"/>
    <property type="project" value="UniProtKB-UniRule"/>
</dbReference>
<organism evidence="10 11">
    <name type="scientific">Nocardioides acrostichi</name>
    <dbReference type="NCBI Taxonomy" id="2784339"/>
    <lineage>
        <taxon>Bacteria</taxon>
        <taxon>Bacillati</taxon>
        <taxon>Actinomycetota</taxon>
        <taxon>Actinomycetes</taxon>
        <taxon>Propionibacteriales</taxon>
        <taxon>Nocardioidaceae</taxon>
        <taxon>Nocardioides</taxon>
    </lineage>
</organism>
<comment type="function">
    <text evidence="7">Involved in the regulation of glutamine synthetase GlnA, a key enzyme in the process to assimilate ammonia. When cellular nitrogen levels are high, the C-terminal adenylyl transferase (AT) inactivates GlnA by covalent transfer of an adenylyl group from ATP to specific tyrosine residue of GlnA, thus reducing its activity. Conversely, when nitrogen levels are low, the N-terminal adenylyl removase (AR) activates GlnA by removing the adenylyl group by phosphorolysis, increasing its activity. The regulatory region of GlnE binds the signal transduction protein PII (GlnB) which indicates the nitrogen status of the cell.</text>
</comment>
<evidence type="ECO:0000259" key="8">
    <source>
        <dbReference type="Pfam" id="PF03710"/>
    </source>
</evidence>
<reference evidence="10" key="1">
    <citation type="submission" date="2020-11" db="EMBL/GenBank/DDBJ databases">
        <title>Nocardioides sp. CBS4Y-1, whole genome shotgun sequence.</title>
        <authorList>
            <person name="Tuo L."/>
        </authorList>
    </citation>
    <scope>NUCLEOTIDE SEQUENCE</scope>
    <source>
        <strain evidence="10">CBS4Y-1</strain>
    </source>
</reference>
<dbReference type="SUPFAM" id="SSF81593">
    <property type="entry name" value="Nucleotidyltransferase substrate binding subunit/domain"/>
    <property type="match status" value="2"/>
</dbReference>
<evidence type="ECO:0000256" key="4">
    <source>
        <dbReference type="ARBA" id="ARBA00022840"/>
    </source>
</evidence>
<dbReference type="GO" id="GO:0005829">
    <property type="term" value="C:cytosol"/>
    <property type="evidence" value="ECO:0007669"/>
    <property type="project" value="TreeGrafter"/>
</dbReference>
<dbReference type="InterPro" id="IPR013546">
    <property type="entry name" value="PII_UdlTrfase/GS_AdlTrfase"/>
</dbReference>
<keyword evidence="1 7" id="KW-0808">Transferase</keyword>
<sequence>MTGVSRGALVRYGFADPDEALRIVESLGEPAPELLAILGQTADPDLALAGLGELVAAQGHEVLEWLAADDGTAMRLLSVLGASAALGDHLRRHPEHWRELTDPSLGCTRPAAYAVRQAMLRVVGADPHAEVPVASVPHGDALDAMRVEYRRVLLRLASRDLAHHLGVDDAAAELSDLAAATLDAALAVARQRVGEQHALARLGIVAMGKCGGHELNYVSDVDVIFVYEPTAAAGERHDAANRAATQLASHLMRICSEPTGEGEIWPVDANLRPEGRQGPLVRTLESHRGYYERWAKTWEFQALLKARAVAGDLAVAQGFVDLTRPMVWQAAERAGFVEDTQAMRRRVIDHIPSKEAPRQLKLGSGGLRDVEFAVQLLQLVHGRTDESIRWPTTLSALAALTEGGYIGREDGTALGESYEFLRTLEHRIQLYGLRRLHVVPDDSDELRRLGRSMGYLQRPAATLESHWNRHRIEVSRLHQKLFYRPLLAAVARIPTEEARLTPAAARDRLAAQGYADPRAALRHLEALTAGVTRSASIQRAILPAMLEWFAEGPDPDAGLFGFRRISDALGRSHWYLSMLRDEGEVASRLAHLLATSRYATDLLEREPQGVRLLGSDLAPLGPDALTEEMGAGAARRDTPEAAVKAVRAVRRRELFRLAAGDVLGLVDVVDVGAGLSRITDATLEATVAAVSAAWCAERDLERPPSRFAIVAMGRYGGFELSYASDADVLFVHEPEPGADAQEAAGYAQHVANEVRRLLNSPGSDPPLAVDADLRPEGRQGPLVRTLEAYAAYYAKWSKVWEAQALLRADAVVGDEGLRQRFADLIDPLRFPHEGLGDDDVLEVRRIKGRVERERLPRGADASSHLKLGRGGLADIEWTVQLLQMRFAGEVPGLRTPRTLAALEAAVEAGLLAADDAAVLQNTWRRVSRMRNAVTLVRGKSSDQVPSDVRERAAVASILGYSDGASEAMFDDHLRHMRMAHTVVDRVFWED</sequence>
<feature type="domain" description="PII-uridylyltransferase/Glutamine-synthetase adenylyltransferase" evidence="9">
    <location>
        <begin position="342"/>
        <end position="482"/>
    </location>
</feature>
<keyword evidence="11" id="KW-1185">Reference proteome</keyword>
<dbReference type="InterPro" id="IPR023057">
    <property type="entry name" value="GlnE"/>
</dbReference>
<evidence type="ECO:0000256" key="3">
    <source>
        <dbReference type="ARBA" id="ARBA00022741"/>
    </source>
</evidence>
<dbReference type="SUPFAM" id="SSF81301">
    <property type="entry name" value="Nucleotidyltransferase"/>
    <property type="match status" value="2"/>
</dbReference>
<dbReference type="EC" id="2.7.7.89" evidence="7"/>
<evidence type="ECO:0000313" key="10">
    <source>
        <dbReference type="EMBL" id="MBF4162789.1"/>
    </source>
</evidence>
<feature type="domain" description="Glutamate-ammonia ligase adenylyltransferase repeated" evidence="8">
    <location>
        <begin position="588"/>
        <end position="822"/>
    </location>
</feature>
<evidence type="ECO:0000259" key="9">
    <source>
        <dbReference type="Pfam" id="PF08335"/>
    </source>
</evidence>
<feature type="region of interest" description="Adenylyl removase" evidence="7">
    <location>
        <begin position="1"/>
        <end position="486"/>
    </location>
</feature>
<keyword evidence="2 7" id="KW-0548">Nucleotidyltransferase</keyword>
<comment type="caution">
    <text evidence="10">The sequence shown here is derived from an EMBL/GenBank/DDBJ whole genome shotgun (WGS) entry which is preliminary data.</text>
</comment>
<comment type="catalytic activity">
    <reaction evidence="7">
        <text>[glutamine synthetase]-L-tyrosine + ATP = [glutamine synthetase]-O(4)-(5'-adenylyl)-L-tyrosine + diphosphate</text>
        <dbReference type="Rhea" id="RHEA:18589"/>
        <dbReference type="Rhea" id="RHEA-COMP:10660"/>
        <dbReference type="Rhea" id="RHEA-COMP:10661"/>
        <dbReference type="ChEBI" id="CHEBI:30616"/>
        <dbReference type="ChEBI" id="CHEBI:33019"/>
        <dbReference type="ChEBI" id="CHEBI:46858"/>
        <dbReference type="ChEBI" id="CHEBI:83624"/>
        <dbReference type="EC" id="2.7.7.42"/>
    </reaction>
</comment>
<dbReference type="InterPro" id="IPR043519">
    <property type="entry name" value="NT_sf"/>
</dbReference>
<keyword evidence="4 7" id="KW-0067">ATP-binding</keyword>
<feature type="domain" description="PII-uridylyltransferase/Glutamine-synthetase adenylyltransferase" evidence="9">
    <location>
        <begin position="846"/>
        <end position="980"/>
    </location>
</feature>
<dbReference type="EC" id="2.7.7.42" evidence="7"/>
<evidence type="ECO:0000256" key="1">
    <source>
        <dbReference type="ARBA" id="ARBA00022679"/>
    </source>
</evidence>
<dbReference type="GO" id="GO:0005524">
    <property type="term" value="F:ATP binding"/>
    <property type="evidence" value="ECO:0007669"/>
    <property type="project" value="UniProtKB-UniRule"/>
</dbReference>
<evidence type="ECO:0000256" key="5">
    <source>
        <dbReference type="ARBA" id="ARBA00022842"/>
    </source>
</evidence>
<dbReference type="Gene3D" id="1.20.120.330">
    <property type="entry name" value="Nucleotidyltransferases domain 2"/>
    <property type="match status" value="2"/>
</dbReference>
<dbReference type="GO" id="GO:0047388">
    <property type="term" value="F:[glutamine synthetase]-adenylyl-L-tyrosine phosphorylase activity"/>
    <property type="evidence" value="ECO:0007669"/>
    <property type="project" value="UniProtKB-EC"/>
</dbReference>
<dbReference type="Pfam" id="PF08335">
    <property type="entry name" value="GlnD_UR_UTase"/>
    <property type="match status" value="2"/>
</dbReference>
<dbReference type="HAMAP" id="MF_00802">
    <property type="entry name" value="GlnE"/>
    <property type="match status" value="1"/>
</dbReference>
<evidence type="ECO:0000256" key="7">
    <source>
        <dbReference type="HAMAP-Rule" id="MF_00802"/>
    </source>
</evidence>
<dbReference type="GO" id="GO:0000820">
    <property type="term" value="P:regulation of glutamine family amino acid metabolic process"/>
    <property type="evidence" value="ECO:0007669"/>
    <property type="project" value="UniProtKB-UniRule"/>
</dbReference>
<dbReference type="PANTHER" id="PTHR30621:SF0">
    <property type="entry name" value="BIFUNCTIONAL GLUTAMINE SYNTHETASE ADENYLYLTRANSFERASE_ADENYLYL-REMOVING ENZYME"/>
    <property type="match status" value="1"/>
</dbReference>
<proteinExistence type="inferred from homology"/>
<keyword evidence="6 7" id="KW-0511">Multifunctional enzyme</keyword>
<protein>
    <recommendedName>
        <fullName evidence="7">Bifunctional glutamine synthetase adenylyltransferase/adenylyl-removing enzyme</fullName>
    </recommendedName>
    <alternativeName>
        <fullName evidence="7">ATP:glutamine synthetase adenylyltransferase</fullName>
    </alternativeName>
    <alternativeName>
        <fullName evidence="7">ATase</fullName>
    </alternativeName>
    <domain>
        <recommendedName>
            <fullName evidence="7">Glutamine synthetase adenylyl-L-tyrosine phosphorylase</fullName>
            <ecNumber evidence="7">2.7.7.89</ecNumber>
        </recommendedName>
        <alternativeName>
            <fullName evidence="7">Adenylyl removase</fullName>
            <shortName evidence="7">AR</shortName>
            <shortName evidence="7">AT-N</shortName>
        </alternativeName>
    </domain>
    <domain>
        <recommendedName>
            <fullName evidence="7">Glutamine synthetase adenylyl transferase</fullName>
            <ecNumber evidence="7">2.7.7.42</ecNumber>
        </recommendedName>
        <alternativeName>
            <fullName evidence="7">Adenylyl transferase</fullName>
            <shortName evidence="7">AT</shortName>
            <shortName evidence="7">AT-C</shortName>
        </alternativeName>
    </domain>
</protein>